<proteinExistence type="predicted"/>
<keyword evidence="1" id="KW-0732">Signal</keyword>
<evidence type="ECO:0000256" key="1">
    <source>
        <dbReference type="SAM" id="SignalP"/>
    </source>
</evidence>
<evidence type="ECO:0000313" key="3">
    <source>
        <dbReference type="Proteomes" id="UP001341136"/>
    </source>
</evidence>
<organism evidence="2 3">
    <name type="scientific">Shouchella rhizosphaerae</name>
    <dbReference type="NCBI Taxonomy" id="866786"/>
    <lineage>
        <taxon>Bacteria</taxon>
        <taxon>Bacillati</taxon>
        <taxon>Bacillota</taxon>
        <taxon>Bacilli</taxon>
        <taxon>Bacillales</taxon>
        <taxon>Bacillaceae</taxon>
        <taxon>Shouchella</taxon>
    </lineage>
</organism>
<feature type="signal peptide" evidence="1">
    <location>
        <begin position="1"/>
        <end position="23"/>
    </location>
</feature>
<dbReference type="RefSeq" id="WP_338465448.1">
    <property type="nucleotide sequence ID" value="NZ_CP144921.1"/>
</dbReference>
<sequence length="331" mass="37439">MKRLVVGSLLCAVLYLAEGEAFAKEYALENVNGIDFSDEEIEQLFSLAFTKDEILNMTEDEWNQNKNLEGFETVEVEQYLKITETVPEGFEETILSIETGDPETEESSLIQRKLQTSIDSVIETEIELISKEEFERESLSGSEYQVSANPTKSTSYKKMTTSITSLGNKKYRVKNNITWTKMPSMRMTDVNAVSIRSSDVRPVGGEYGKQTWKYKVTPRTHYKTGSAEYKSSSNKWKYQASGYSLKQNLKNDYKDRLSQQSYQVVELNLYMYYTIQQDGKASYIDAYGGYAHRTNPANASIGISTGGLSLSVTPSGYFSHHPTTHAALKVR</sequence>
<evidence type="ECO:0000313" key="2">
    <source>
        <dbReference type="EMBL" id="WWA31664.1"/>
    </source>
</evidence>
<dbReference type="Proteomes" id="UP001341136">
    <property type="component" value="Chromosome"/>
</dbReference>
<reference evidence="2 3" key="1">
    <citation type="submission" date="2024-01" db="EMBL/GenBank/DDBJ databases">
        <title>Culturomics analysis of mouse respiratory tract.</title>
        <authorList>
            <person name="Phillips A.M."/>
            <person name="Collette N.M."/>
            <person name="Mageeney C.M."/>
            <person name="Sinha A."/>
            <person name="Hern K.E."/>
            <person name="Arkin A.P."/>
            <person name="Williams K.P."/>
            <person name="Branda S."/>
        </authorList>
    </citation>
    <scope>NUCLEOTIDE SEQUENCE [LARGE SCALE GENOMIC DNA]</scope>
    <source>
        <strain evidence="2 3">CP20</strain>
    </source>
</reference>
<protein>
    <submittedName>
        <fullName evidence="2">Uncharacterized protein</fullName>
    </submittedName>
</protein>
<feature type="chain" id="PRO_5047353407" evidence="1">
    <location>
        <begin position="24"/>
        <end position="331"/>
    </location>
</feature>
<accession>A0ABZ2CWX3</accession>
<dbReference type="EMBL" id="CP144921">
    <property type="protein sequence ID" value="WWA31664.1"/>
    <property type="molecule type" value="Genomic_DNA"/>
</dbReference>
<name>A0ABZ2CWX3_9BACI</name>
<keyword evidence="3" id="KW-1185">Reference proteome</keyword>
<gene>
    <name evidence="2" type="ORF">V5G21_07600</name>
</gene>